<accession>A0A6A4I3U8</accession>
<proteinExistence type="inferred from homology"/>
<name>A0A6A4I3U8_9AGAR</name>
<organism evidence="3 4">
    <name type="scientific">Gymnopus androsaceus JB14</name>
    <dbReference type="NCBI Taxonomy" id="1447944"/>
    <lineage>
        <taxon>Eukaryota</taxon>
        <taxon>Fungi</taxon>
        <taxon>Dikarya</taxon>
        <taxon>Basidiomycota</taxon>
        <taxon>Agaricomycotina</taxon>
        <taxon>Agaricomycetes</taxon>
        <taxon>Agaricomycetidae</taxon>
        <taxon>Agaricales</taxon>
        <taxon>Marasmiineae</taxon>
        <taxon>Omphalotaceae</taxon>
        <taxon>Gymnopus</taxon>
    </lineage>
</organism>
<dbReference type="Pfam" id="PF02353">
    <property type="entry name" value="CMAS"/>
    <property type="match status" value="1"/>
</dbReference>
<dbReference type="Gene3D" id="3.40.50.150">
    <property type="entry name" value="Vaccinia Virus protein VP39"/>
    <property type="match status" value="1"/>
</dbReference>
<comment type="similarity">
    <text evidence="1">Belongs to the CFA/CMAS family.</text>
</comment>
<dbReference type="EMBL" id="ML769421">
    <property type="protein sequence ID" value="KAE9403847.1"/>
    <property type="molecule type" value="Genomic_DNA"/>
</dbReference>
<dbReference type="GO" id="GO:0008168">
    <property type="term" value="F:methyltransferase activity"/>
    <property type="evidence" value="ECO:0007669"/>
    <property type="project" value="UniProtKB-KW"/>
</dbReference>
<evidence type="ECO:0000313" key="4">
    <source>
        <dbReference type="Proteomes" id="UP000799118"/>
    </source>
</evidence>
<keyword evidence="3" id="KW-0489">Methyltransferase</keyword>
<sequence>MFIWRLVSAVMIRCPSSNDPTLPPHEGMAPAIEVTQKLLVQPEGKGAARDRVASNVFDQIPLPARIRIVTMENIELHDLLLYHYNGRFLTGFFNWATTGLVPDFIIRLAIRALLRQRLREIGHGSFEANHAAKMAWIEDLKQRTIADVPEKANEQHYEVSTKFILSTLGPYAKYSSCLYPTGNESLEEAEILMLESYCDKAQLSEWTRYLGLGLRLGESFIKYPKSRITGLSNSSTQKEHIDATAKSRGFTNLEIITADVVDASYVDLTILTIEMFEHMKNYQALLKKISSWLEGSESLLFIHIFCHRTTPYHFEDTEDQGGDKTNWMAKNFFSGGTMLSHDSLLYFQDDLSIVRTWYIPGTHYSKTLEAWLKLQDKNEKAGLEELRLDAKAKGRDPIEGLKTFHRFRVFYMACSELFNFNEGQEWGILVFFIEFLGTTVITHCLSRSVLAERWKLDGITFTRSLTLLVFITSWLFVFISALLTFGISLEFNSAACNTAQQWCTIVYGTTKVFIYLFFAEKVRIVWSTNSVSRFSNRVYNISLFSVALYIIPIVFMIKNFHHFFREGDGACTFSLKAHAVVYVLTYDMFITIFFTGLFLWPLVPSSRRSALIRRVALRTLCASTIALTISTSNAIVLVLLQEYELGWLCLGTCCVDVSFNTISLYWVTHFGLKNNESPDDLECSKSKITSIQFRSFAPRNSISGISSSAPQSQRKIFLDTSVHSRIEITKPDSTMPKMDSQLHNDLFNPPMTRSRELELDSLRAGFNAV</sequence>
<feature type="transmembrane region" description="Helical" evidence="2">
    <location>
        <begin position="499"/>
        <end position="518"/>
    </location>
</feature>
<feature type="transmembrane region" description="Helical" evidence="2">
    <location>
        <begin position="465"/>
        <end position="487"/>
    </location>
</feature>
<feature type="transmembrane region" description="Helical" evidence="2">
    <location>
        <begin position="426"/>
        <end position="445"/>
    </location>
</feature>
<reference evidence="3" key="1">
    <citation type="journal article" date="2019" name="Environ. Microbiol.">
        <title>Fungal ecological strategies reflected in gene transcription - a case study of two litter decomposers.</title>
        <authorList>
            <person name="Barbi F."/>
            <person name="Kohler A."/>
            <person name="Barry K."/>
            <person name="Baskaran P."/>
            <person name="Daum C."/>
            <person name="Fauchery L."/>
            <person name="Ihrmark K."/>
            <person name="Kuo A."/>
            <person name="LaButti K."/>
            <person name="Lipzen A."/>
            <person name="Morin E."/>
            <person name="Grigoriev I.V."/>
            <person name="Henrissat B."/>
            <person name="Lindahl B."/>
            <person name="Martin F."/>
        </authorList>
    </citation>
    <scope>NUCLEOTIDE SEQUENCE</scope>
    <source>
        <strain evidence="3">JB14</strain>
    </source>
</reference>
<feature type="transmembrane region" description="Helical" evidence="2">
    <location>
        <begin position="538"/>
        <end position="557"/>
    </location>
</feature>
<feature type="transmembrane region" description="Helical" evidence="2">
    <location>
        <begin position="577"/>
        <end position="603"/>
    </location>
</feature>
<keyword evidence="2" id="KW-1133">Transmembrane helix</keyword>
<feature type="transmembrane region" description="Helical" evidence="2">
    <location>
        <begin position="615"/>
        <end position="639"/>
    </location>
</feature>
<dbReference type="GO" id="GO:0032259">
    <property type="term" value="P:methylation"/>
    <property type="evidence" value="ECO:0007669"/>
    <property type="project" value="UniProtKB-KW"/>
</dbReference>
<evidence type="ECO:0000256" key="2">
    <source>
        <dbReference type="SAM" id="Phobius"/>
    </source>
</evidence>
<keyword evidence="2" id="KW-0472">Membrane</keyword>
<protein>
    <submittedName>
        <fullName evidence="3">S-adenosyl-L-methionine-dependent methyltransferase</fullName>
    </submittedName>
</protein>
<evidence type="ECO:0000313" key="3">
    <source>
        <dbReference type="EMBL" id="KAE9403847.1"/>
    </source>
</evidence>
<dbReference type="OrthoDB" id="506498at2759"/>
<dbReference type="AlphaFoldDB" id="A0A6A4I3U8"/>
<dbReference type="SUPFAM" id="SSF53335">
    <property type="entry name" value="S-adenosyl-L-methionine-dependent methyltransferases"/>
    <property type="match status" value="1"/>
</dbReference>
<keyword evidence="3" id="KW-0808">Transferase</keyword>
<dbReference type="PANTHER" id="PTHR43832">
    <property type="match status" value="1"/>
</dbReference>
<evidence type="ECO:0000256" key="1">
    <source>
        <dbReference type="ARBA" id="ARBA00010815"/>
    </source>
</evidence>
<dbReference type="InterPro" id="IPR029063">
    <property type="entry name" value="SAM-dependent_MTases_sf"/>
</dbReference>
<gene>
    <name evidence="3" type="ORF">BT96DRAFT_989838</name>
</gene>
<keyword evidence="2" id="KW-0812">Transmembrane</keyword>
<keyword evidence="4" id="KW-1185">Reference proteome</keyword>
<dbReference type="Proteomes" id="UP000799118">
    <property type="component" value="Unassembled WGS sequence"/>
</dbReference>
<dbReference type="PANTHER" id="PTHR43832:SF1">
    <property type="entry name" value="S-ADENOSYL-L-METHIONINE-DEPENDENT METHYLTRANSFERASES SUPERFAMILY PROTEIN"/>
    <property type="match status" value="1"/>
</dbReference>